<evidence type="ECO:0000313" key="1">
    <source>
        <dbReference type="EMBL" id="RGK50358.1"/>
    </source>
</evidence>
<dbReference type="EMBL" id="QRUY01000001">
    <property type="protein sequence ID" value="RGS10749.1"/>
    <property type="molecule type" value="Genomic_DNA"/>
</dbReference>
<evidence type="ECO:0000313" key="6">
    <source>
        <dbReference type="Proteomes" id="UP000283485"/>
    </source>
</evidence>
<dbReference type="AlphaFoldDB" id="A0A3E4MKM0"/>
<evidence type="ECO:0000313" key="2">
    <source>
        <dbReference type="EMBL" id="RGS10749.1"/>
    </source>
</evidence>
<organism evidence="1 5">
    <name type="scientific">Phocaeicola plebeius</name>
    <dbReference type="NCBI Taxonomy" id="310297"/>
    <lineage>
        <taxon>Bacteria</taxon>
        <taxon>Pseudomonadati</taxon>
        <taxon>Bacteroidota</taxon>
        <taxon>Bacteroidia</taxon>
        <taxon>Bacteroidales</taxon>
        <taxon>Bacteroidaceae</taxon>
        <taxon>Phocaeicola</taxon>
    </lineage>
</organism>
<evidence type="ECO:0000313" key="8">
    <source>
        <dbReference type="Proteomes" id="UP000285750"/>
    </source>
</evidence>
<sequence length="110" mass="12809">MDLVGATLQGLGVIEVKDYSGWQFGTFVGYANNIMRVLKTIKGFGEAEYTDKKEVARVLREAVRNGENPAIVVASHVADVQSRNWDCPRPVISWFPRFFRIFRWRRWIRF</sequence>
<dbReference type="EMBL" id="QRHQ01000037">
    <property type="protein sequence ID" value="RHF87050.1"/>
    <property type="molecule type" value="Genomic_DNA"/>
</dbReference>
<accession>A0A3E4MKM0</accession>
<evidence type="ECO:0000313" key="7">
    <source>
        <dbReference type="Proteomes" id="UP000285109"/>
    </source>
</evidence>
<comment type="caution">
    <text evidence="1">The sequence shown here is derived from an EMBL/GenBank/DDBJ whole genome shotgun (WGS) entry which is preliminary data.</text>
</comment>
<protein>
    <submittedName>
        <fullName evidence="1">Uncharacterized protein</fullName>
    </submittedName>
</protein>
<reference evidence="5 6" key="1">
    <citation type="submission" date="2018-08" db="EMBL/GenBank/DDBJ databases">
        <title>A genome reference for cultivated species of the human gut microbiota.</title>
        <authorList>
            <person name="Zou Y."/>
            <person name="Xue W."/>
            <person name="Luo G."/>
        </authorList>
    </citation>
    <scope>NUCLEOTIDE SEQUENCE [LARGE SCALE GENOMIC DNA]</scope>
    <source>
        <strain evidence="2 8">AF24-16AC</strain>
        <strain evidence="4 7">AF31-28B-AC</strain>
        <strain evidence="3 6">AM23-23</strain>
        <strain evidence="1 5">TF10-3AC</strain>
    </source>
</reference>
<dbReference type="Proteomes" id="UP000260862">
    <property type="component" value="Unassembled WGS sequence"/>
</dbReference>
<dbReference type="Proteomes" id="UP000285109">
    <property type="component" value="Unassembled WGS sequence"/>
</dbReference>
<evidence type="ECO:0000313" key="4">
    <source>
        <dbReference type="EMBL" id="RHM91436.1"/>
    </source>
</evidence>
<keyword evidence="5" id="KW-1185">Reference proteome</keyword>
<dbReference type="EMBL" id="QRQK01000057">
    <property type="protein sequence ID" value="RHM91436.1"/>
    <property type="molecule type" value="Genomic_DNA"/>
</dbReference>
<dbReference type="EMBL" id="QSQT01000052">
    <property type="protein sequence ID" value="RGK50358.1"/>
    <property type="molecule type" value="Genomic_DNA"/>
</dbReference>
<evidence type="ECO:0000313" key="3">
    <source>
        <dbReference type="EMBL" id="RHF87050.1"/>
    </source>
</evidence>
<evidence type="ECO:0000313" key="5">
    <source>
        <dbReference type="Proteomes" id="UP000260862"/>
    </source>
</evidence>
<dbReference type="Proteomes" id="UP000283485">
    <property type="component" value="Unassembled WGS sequence"/>
</dbReference>
<dbReference type="Proteomes" id="UP000285750">
    <property type="component" value="Unassembled WGS sequence"/>
</dbReference>
<proteinExistence type="predicted"/>
<gene>
    <name evidence="3" type="ORF">DW653_14150</name>
    <name evidence="2" type="ORF">DWY14_01060</name>
    <name evidence="4" type="ORF">DWZ34_17090</name>
    <name evidence="1" type="ORF">DXD04_16140</name>
</gene>
<name>A0A3E4MKM0_9BACT</name>